<sequence>MHTSKAIPTQALFGQDGSLTTGSTVKLSTRDLDDLMQALDIDVIALTEILVPHGHRVEMGMIDAPGIHYNLSGVGRISINGGPEMPLSPHLLIIVPPNTPFTIEVDGGSGPPKLISRDCWTRRDDILRVAVPNEQPQIVQICGFFNASFGQSVRLFGELREPVIEQFAPADKIDLKLREAMDELLQQEVGVGAMTASLLKQIIVSLVRRSLRSSRRWTERFSILADRQVSRAFADMVARPGAAHSVHSLAHSAGLSRSAFMARFSDIFGRSPMVVLRDLRMRQAAIDLTTTTMSIDVIAHNAGYESRSSFVRAFRKAYNRNPADYRRIAKESKARKDI</sequence>
<evidence type="ECO:0000256" key="1">
    <source>
        <dbReference type="ARBA" id="ARBA00023015"/>
    </source>
</evidence>
<evidence type="ECO:0000313" key="5">
    <source>
        <dbReference type="EMBL" id="NEV00577.1"/>
    </source>
</evidence>
<dbReference type="PROSITE" id="PS00041">
    <property type="entry name" value="HTH_ARAC_FAMILY_1"/>
    <property type="match status" value="1"/>
</dbReference>
<dbReference type="RefSeq" id="WP_163160133.1">
    <property type="nucleotide sequence ID" value="NZ_VKHP01000185.1"/>
</dbReference>
<dbReference type="Proteomes" id="UP000468531">
    <property type="component" value="Unassembled WGS sequence"/>
</dbReference>
<keyword evidence="6" id="KW-1185">Reference proteome</keyword>
<dbReference type="InterPro" id="IPR018060">
    <property type="entry name" value="HTH_AraC"/>
</dbReference>
<dbReference type="PANTHER" id="PTHR11019">
    <property type="entry name" value="HTH-TYPE TRANSCRIPTIONAL REGULATOR NIMR"/>
    <property type="match status" value="1"/>
</dbReference>
<dbReference type="PANTHER" id="PTHR11019:SF159">
    <property type="entry name" value="TRANSCRIPTIONAL REGULATOR-RELATED"/>
    <property type="match status" value="1"/>
</dbReference>
<dbReference type="PROSITE" id="PS01124">
    <property type="entry name" value="HTH_ARAC_FAMILY_2"/>
    <property type="match status" value="1"/>
</dbReference>
<dbReference type="AlphaFoldDB" id="A0A6P1BPZ1"/>
<evidence type="ECO:0000256" key="3">
    <source>
        <dbReference type="ARBA" id="ARBA00023163"/>
    </source>
</evidence>
<keyword evidence="1" id="KW-0805">Transcription regulation</keyword>
<gene>
    <name evidence="5" type="ORF">FNJ47_33395</name>
</gene>
<evidence type="ECO:0000313" key="6">
    <source>
        <dbReference type="Proteomes" id="UP000468531"/>
    </source>
</evidence>
<proteinExistence type="predicted"/>
<keyword evidence="2" id="KW-0238">DNA-binding</keyword>
<organism evidence="5 6">
    <name type="scientific">Bradyrhizobium uaiense</name>
    <dbReference type="NCBI Taxonomy" id="2594946"/>
    <lineage>
        <taxon>Bacteria</taxon>
        <taxon>Pseudomonadati</taxon>
        <taxon>Pseudomonadota</taxon>
        <taxon>Alphaproteobacteria</taxon>
        <taxon>Hyphomicrobiales</taxon>
        <taxon>Nitrobacteraceae</taxon>
        <taxon>Bradyrhizobium</taxon>
    </lineage>
</organism>
<dbReference type="GO" id="GO:0003700">
    <property type="term" value="F:DNA-binding transcription factor activity"/>
    <property type="evidence" value="ECO:0007669"/>
    <property type="project" value="InterPro"/>
</dbReference>
<protein>
    <submittedName>
        <fullName evidence="5">Helix-turn-helix transcriptional regulator</fullName>
    </submittedName>
</protein>
<feature type="domain" description="HTH araC/xylS-type" evidence="4">
    <location>
        <begin position="227"/>
        <end position="328"/>
    </location>
</feature>
<dbReference type="InterPro" id="IPR009057">
    <property type="entry name" value="Homeodomain-like_sf"/>
</dbReference>
<dbReference type="Gene3D" id="1.10.10.60">
    <property type="entry name" value="Homeodomain-like"/>
    <property type="match status" value="2"/>
</dbReference>
<keyword evidence="3" id="KW-0804">Transcription</keyword>
<dbReference type="InterPro" id="IPR018062">
    <property type="entry name" value="HTH_AraC-typ_CS"/>
</dbReference>
<evidence type="ECO:0000259" key="4">
    <source>
        <dbReference type="PROSITE" id="PS01124"/>
    </source>
</evidence>
<dbReference type="Pfam" id="PF12833">
    <property type="entry name" value="HTH_18"/>
    <property type="match status" value="1"/>
</dbReference>
<reference evidence="5 6" key="1">
    <citation type="journal article" date="2020" name="Arch. Microbiol.">
        <title>Bradyrhizobium uaiense sp. nov., a new highly efficient cowpea symbiont.</title>
        <authorList>
            <person name="Cabral Michel D."/>
            <person name="Azarias Guimaraes A."/>
            <person name="Martins da Costa E."/>
            <person name="Soares de Carvalho T."/>
            <person name="Balsanelli E."/>
            <person name="Willems A."/>
            <person name="Maltempi de Souza E."/>
            <person name="de Souza Moreira F.M."/>
        </authorList>
    </citation>
    <scope>NUCLEOTIDE SEQUENCE [LARGE SCALE GENOMIC DNA]</scope>
    <source>
        <strain evidence="5 6">UFLA 03-164</strain>
    </source>
</reference>
<dbReference type="SMART" id="SM00342">
    <property type="entry name" value="HTH_ARAC"/>
    <property type="match status" value="1"/>
</dbReference>
<dbReference type="EMBL" id="VKHP01000185">
    <property type="protein sequence ID" value="NEV00577.1"/>
    <property type="molecule type" value="Genomic_DNA"/>
</dbReference>
<evidence type="ECO:0000256" key="2">
    <source>
        <dbReference type="ARBA" id="ARBA00023125"/>
    </source>
</evidence>
<dbReference type="PRINTS" id="PR00032">
    <property type="entry name" value="HTHARAC"/>
</dbReference>
<dbReference type="InterPro" id="IPR020449">
    <property type="entry name" value="Tscrpt_reg_AraC-type_HTH"/>
</dbReference>
<name>A0A6P1BPZ1_9BRAD</name>
<comment type="caution">
    <text evidence="5">The sequence shown here is derived from an EMBL/GenBank/DDBJ whole genome shotgun (WGS) entry which is preliminary data.</text>
</comment>
<accession>A0A6P1BPZ1</accession>
<dbReference type="SUPFAM" id="SSF46689">
    <property type="entry name" value="Homeodomain-like"/>
    <property type="match status" value="1"/>
</dbReference>
<dbReference type="GO" id="GO:0043565">
    <property type="term" value="F:sequence-specific DNA binding"/>
    <property type="evidence" value="ECO:0007669"/>
    <property type="project" value="InterPro"/>
</dbReference>